<comment type="caution">
    <text evidence="1">The sequence shown here is derived from an EMBL/GenBank/DDBJ whole genome shotgun (WGS) entry which is preliminary data.</text>
</comment>
<protein>
    <submittedName>
        <fullName evidence="1">Uncharacterized protein</fullName>
    </submittedName>
</protein>
<gene>
    <name evidence="1" type="ORF">ACFSR2_11465</name>
</gene>
<evidence type="ECO:0000313" key="2">
    <source>
        <dbReference type="Proteomes" id="UP001597510"/>
    </source>
</evidence>
<sequence>MEKQYNTEEQPKLAWNTPEIEVLPINEKTLAGAAIVPDAGIFS</sequence>
<name>A0ABW5J8N0_9BACT</name>
<organism evidence="1 2">
    <name type="scientific">Emticicia soli</name>
    <dbReference type="NCBI Taxonomy" id="2027878"/>
    <lineage>
        <taxon>Bacteria</taxon>
        <taxon>Pseudomonadati</taxon>
        <taxon>Bacteroidota</taxon>
        <taxon>Cytophagia</taxon>
        <taxon>Cytophagales</taxon>
        <taxon>Leadbetterellaceae</taxon>
        <taxon>Emticicia</taxon>
    </lineage>
</organism>
<evidence type="ECO:0000313" key="1">
    <source>
        <dbReference type="EMBL" id="MFD2521509.1"/>
    </source>
</evidence>
<reference evidence="2" key="1">
    <citation type="journal article" date="2019" name="Int. J. Syst. Evol. Microbiol.">
        <title>The Global Catalogue of Microorganisms (GCM) 10K type strain sequencing project: providing services to taxonomists for standard genome sequencing and annotation.</title>
        <authorList>
            <consortium name="The Broad Institute Genomics Platform"/>
            <consortium name="The Broad Institute Genome Sequencing Center for Infectious Disease"/>
            <person name="Wu L."/>
            <person name="Ma J."/>
        </authorList>
    </citation>
    <scope>NUCLEOTIDE SEQUENCE [LARGE SCALE GENOMIC DNA]</scope>
    <source>
        <strain evidence="2">KCTC 52344</strain>
    </source>
</reference>
<keyword evidence="2" id="KW-1185">Reference proteome</keyword>
<proteinExistence type="predicted"/>
<dbReference type="Proteomes" id="UP001597510">
    <property type="component" value="Unassembled WGS sequence"/>
</dbReference>
<accession>A0ABW5J8N0</accession>
<dbReference type="RefSeq" id="WP_340240570.1">
    <property type="nucleotide sequence ID" value="NZ_JBBEWC010000022.1"/>
</dbReference>
<dbReference type="EMBL" id="JBHULC010000010">
    <property type="protein sequence ID" value="MFD2521509.1"/>
    <property type="molecule type" value="Genomic_DNA"/>
</dbReference>